<protein>
    <submittedName>
        <fullName evidence="1">Uncharacterized protein</fullName>
    </submittedName>
</protein>
<evidence type="ECO:0000313" key="2">
    <source>
        <dbReference type="Proteomes" id="UP000482209"/>
    </source>
</evidence>
<dbReference type="RefSeq" id="WP_154519669.1">
    <property type="nucleotide sequence ID" value="NZ_VUMT01000015.1"/>
</dbReference>
<gene>
    <name evidence="1" type="ORF">FYJ58_10360</name>
</gene>
<evidence type="ECO:0000313" key="1">
    <source>
        <dbReference type="EMBL" id="MSS64273.1"/>
    </source>
</evidence>
<proteinExistence type="predicted"/>
<keyword evidence="2" id="KW-1185">Reference proteome</keyword>
<name>A0A6L5Y2D5_9FIRM</name>
<reference evidence="1 2" key="1">
    <citation type="submission" date="2019-08" db="EMBL/GenBank/DDBJ databases">
        <title>In-depth cultivation of the pig gut microbiome towards novel bacterial diversity and tailored functional studies.</title>
        <authorList>
            <person name="Wylensek D."/>
            <person name="Hitch T.C.A."/>
            <person name="Clavel T."/>
        </authorList>
    </citation>
    <scope>NUCLEOTIDE SEQUENCE [LARGE SCALE GENOMIC DNA]</scope>
    <source>
        <strain evidence="1 2">WCA-693-APC-MOT-I</strain>
    </source>
</reference>
<organism evidence="1 2">
    <name type="scientific">Velocimicrobium porci</name>
    <dbReference type="NCBI Taxonomy" id="2606634"/>
    <lineage>
        <taxon>Bacteria</taxon>
        <taxon>Bacillati</taxon>
        <taxon>Bacillota</taxon>
        <taxon>Clostridia</taxon>
        <taxon>Lachnospirales</taxon>
        <taxon>Lachnospiraceae</taxon>
        <taxon>Velocimicrobium</taxon>
    </lineage>
</organism>
<sequence>MKLYIDTLQEKYNAPRNTAIDMAVAELLCGNCNKFWCENCRDEKNKVDYKKGYCIEFEERRD</sequence>
<accession>A0A6L5Y2D5</accession>
<dbReference type="Proteomes" id="UP000482209">
    <property type="component" value="Unassembled WGS sequence"/>
</dbReference>
<dbReference type="EMBL" id="VUMT01000015">
    <property type="protein sequence ID" value="MSS64273.1"/>
    <property type="molecule type" value="Genomic_DNA"/>
</dbReference>
<comment type="caution">
    <text evidence="1">The sequence shown here is derived from an EMBL/GenBank/DDBJ whole genome shotgun (WGS) entry which is preliminary data.</text>
</comment>
<dbReference type="AlphaFoldDB" id="A0A6L5Y2D5"/>